<dbReference type="AlphaFoldDB" id="A0A031WH16"/>
<evidence type="ECO:0000256" key="4">
    <source>
        <dbReference type="ARBA" id="ARBA00022777"/>
    </source>
</evidence>
<dbReference type="RefSeq" id="WP_004454708.1">
    <property type="nucleotide sequence ID" value="NZ_AP031492.1"/>
</dbReference>
<dbReference type="InterPro" id="IPR005177">
    <property type="entry name" value="Kinase-pyrophosphorylase"/>
</dbReference>
<evidence type="ECO:0000313" key="7">
    <source>
        <dbReference type="EMBL" id="CDS87953.1"/>
    </source>
</evidence>
<dbReference type="GO" id="GO:0005524">
    <property type="term" value="F:ATP binding"/>
    <property type="evidence" value="ECO:0007669"/>
    <property type="project" value="InterPro"/>
</dbReference>
<dbReference type="OMA" id="YAQCEFE"/>
<protein>
    <recommendedName>
        <fullName evidence="5">Putative pyruvate, phosphate dikinase regulatory protein</fullName>
        <shortName evidence="5">PPDK regulatory protein</shortName>
        <ecNumber evidence="5">2.7.11.32</ecNumber>
        <ecNumber evidence="5">2.7.4.27</ecNumber>
    </recommendedName>
</protein>
<dbReference type="EMBL" id="LK932505">
    <property type="protein sequence ID" value="CDS85458.1"/>
    <property type="molecule type" value="Genomic_DNA"/>
</dbReference>
<evidence type="ECO:0000256" key="3">
    <source>
        <dbReference type="ARBA" id="ARBA00022741"/>
    </source>
</evidence>
<dbReference type="EMBL" id="LK933116">
    <property type="protein sequence ID" value="CDT34918.1"/>
    <property type="molecule type" value="Genomic_DNA"/>
</dbReference>
<comment type="similarity">
    <text evidence="5">Belongs to the pyruvate, phosphate/water dikinase regulatory protein family. PDRP subfamily.</text>
</comment>
<dbReference type="SMR" id="A0A031WH16"/>
<evidence type="ECO:0000313" key="6">
    <source>
        <dbReference type="EMBL" id="CDS85458.1"/>
    </source>
</evidence>
<evidence type="ECO:0000256" key="1">
    <source>
        <dbReference type="ARBA" id="ARBA00022527"/>
    </source>
</evidence>
<dbReference type="PATRIC" id="fig|1496.1373.peg.489"/>
<dbReference type="PANTHER" id="PTHR31756:SF3">
    <property type="entry name" value="PYRUVATE, PHOSPHATE DIKINASE REGULATORY PROTEIN 1, CHLOROPLASTIC"/>
    <property type="match status" value="1"/>
</dbReference>
<gene>
    <name evidence="7" type="primary">yqfL</name>
    <name evidence="8" type="ORF">BN1095_440126</name>
    <name evidence="6" type="ORF">BN1096_520296</name>
    <name evidence="7" type="ORF">BN1097_630324</name>
    <name evidence="9" type="ORF">KRM00_002140</name>
</gene>
<feature type="binding site" evidence="5">
    <location>
        <begin position="152"/>
        <end position="159"/>
    </location>
    <ligand>
        <name>ADP</name>
        <dbReference type="ChEBI" id="CHEBI:456216"/>
    </ligand>
</feature>
<dbReference type="EC" id="2.7.4.27" evidence="5"/>
<proteinExistence type="inferred from homology"/>
<organism evidence="6">
    <name type="scientific">Clostridioides difficile</name>
    <name type="common">Peptoclostridium difficile</name>
    <dbReference type="NCBI Taxonomy" id="1496"/>
    <lineage>
        <taxon>Bacteria</taxon>
        <taxon>Bacillati</taxon>
        <taxon>Bacillota</taxon>
        <taxon>Clostridia</taxon>
        <taxon>Peptostreptococcales</taxon>
        <taxon>Peptostreptococcaceae</taxon>
        <taxon>Clostridioides</taxon>
    </lineage>
</organism>
<comment type="function">
    <text evidence="5">Bifunctional serine/threonine kinase and phosphorylase involved in the regulation of the pyruvate, phosphate dikinase (PPDK) by catalyzing its phosphorylation/dephosphorylation.</text>
</comment>
<evidence type="ECO:0000256" key="5">
    <source>
        <dbReference type="HAMAP-Rule" id="MF_00921"/>
    </source>
</evidence>
<evidence type="ECO:0000256" key="2">
    <source>
        <dbReference type="ARBA" id="ARBA00022679"/>
    </source>
</evidence>
<comment type="catalytic activity">
    <reaction evidence="5">
        <text>N(tele)-phospho-L-histidyl/O-phospho-L-threonyl-[pyruvate, phosphate dikinase] + phosphate + H(+) = N(tele)-phospho-L-histidyl/L-threonyl-[pyruvate, phosphate dikinase] + diphosphate</text>
        <dbReference type="Rhea" id="RHEA:43696"/>
        <dbReference type="Rhea" id="RHEA-COMP:10650"/>
        <dbReference type="Rhea" id="RHEA-COMP:10651"/>
        <dbReference type="ChEBI" id="CHEBI:15378"/>
        <dbReference type="ChEBI" id="CHEBI:30013"/>
        <dbReference type="ChEBI" id="CHEBI:33019"/>
        <dbReference type="ChEBI" id="CHEBI:43474"/>
        <dbReference type="ChEBI" id="CHEBI:61977"/>
        <dbReference type="ChEBI" id="CHEBI:83586"/>
        <dbReference type="EC" id="2.7.4.27"/>
    </reaction>
</comment>
<dbReference type="GO" id="GO:0004674">
    <property type="term" value="F:protein serine/threonine kinase activity"/>
    <property type="evidence" value="ECO:0007669"/>
    <property type="project" value="UniProtKB-UniRule"/>
</dbReference>
<dbReference type="Pfam" id="PF03618">
    <property type="entry name" value="Kinase-PPPase"/>
    <property type="match status" value="1"/>
</dbReference>
<reference evidence="9" key="2">
    <citation type="journal article" date="2018" name="Genome Biol.">
        <title>SKESA: strategic k-mer extension for scrupulous assemblies.</title>
        <authorList>
            <person name="Souvorov A."/>
            <person name="Agarwala R."/>
            <person name="Lipman D.J."/>
        </authorList>
    </citation>
    <scope>NUCLEOTIDE SEQUENCE</scope>
    <source>
        <strain evidence="9">HN1000</strain>
    </source>
</reference>
<dbReference type="EMBL" id="LK932402">
    <property type="protein sequence ID" value="CDS87953.1"/>
    <property type="molecule type" value="Genomic_DNA"/>
</dbReference>
<comment type="catalytic activity">
    <reaction evidence="5">
        <text>N(tele)-phospho-L-histidyl/L-threonyl-[pyruvate, phosphate dikinase] + ADP = N(tele)-phospho-L-histidyl/O-phospho-L-threonyl-[pyruvate, phosphate dikinase] + AMP + H(+)</text>
        <dbReference type="Rhea" id="RHEA:43692"/>
        <dbReference type="Rhea" id="RHEA-COMP:10650"/>
        <dbReference type="Rhea" id="RHEA-COMP:10651"/>
        <dbReference type="ChEBI" id="CHEBI:15378"/>
        <dbReference type="ChEBI" id="CHEBI:30013"/>
        <dbReference type="ChEBI" id="CHEBI:61977"/>
        <dbReference type="ChEBI" id="CHEBI:83586"/>
        <dbReference type="ChEBI" id="CHEBI:456215"/>
        <dbReference type="ChEBI" id="CHEBI:456216"/>
        <dbReference type="EC" id="2.7.11.32"/>
    </reaction>
</comment>
<dbReference type="Proteomes" id="UP000878956">
    <property type="component" value="Unassembled WGS sequence"/>
</dbReference>
<dbReference type="GO" id="GO:0043531">
    <property type="term" value="F:ADP binding"/>
    <property type="evidence" value="ECO:0007669"/>
    <property type="project" value="UniProtKB-UniRule"/>
</dbReference>
<dbReference type="NCBIfam" id="NF003742">
    <property type="entry name" value="PRK05339.1"/>
    <property type="match status" value="1"/>
</dbReference>
<sequence length="280" mass="31741">MLVKNLIIYAVSDSVGETAQQVAKACMSQFYVNETYEIKRFPYMINKGVLLETLENAKAENALIVYTLVDEELCSIVERYCEREGLSCIDLMTDILREISKRTGRKPKREAGIIRKLDESYFKRVEAIEFAVKYDDGKDPRGVLQADIILVGISRTSKTPLSMYLANKNIKVANVPLVPEIPIPKEVFEIDTKKIIGLTNSPEKLNEIRTQRLKALGLSSKANYANLERILQELDYSEEIMKRIGCPVINVSNKAIEETAGIILDIMKENGLKIYKEIEI</sequence>
<dbReference type="GO" id="GO:0016776">
    <property type="term" value="F:phosphotransferase activity, phosphate group as acceptor"/>
    <property type="evidence" value="ECO:0007669"/>
    <property type="project" value="UniProtKB-UniRule"/>
</dbReference>
<keyword evidence="4 5" id="KW-0418">Kinase</keyword>
<dbReference type="EC" id="2.7.11.32" evidence="5"/>
<evidence type="ECO:0000313" key="9">
    <source>
        <dbReference type="EMBL" id="HBH1542651.1"/>
    </source>
</evidence>
<keyword evidence="2 5" id="KW-0808">Transferase</keyword>
<dbReference type="InterPro" id="IPR026565">
    <property type="entry name" value="PPDK_reg"/>
</dbReference>
<name>A0A031WH16_CLODI</name>
<dbReference type="HAMAP" id="MF_00921">
    <property type="entry name" value="PDRP"/>
    <property type="match status" value="1"/>
</dbReference>
<dbReference type="EMBL" id="DAEPXK010000021">
    <property type="protein sequence ID" value="HBH1542651.1"/>
    <property type="molecule type" value="Genomic_DNA"/>
</dbReference>
<dbReference type="KEGG" id="pdf:CD630DERM_24110"/>
<keyword evidence="3 5" id="KW-0547">Nucleotide-binding</keyword>
<evidence type="ECO:0000313" key="8">
    <source>
        <dbReference type="EMBL" id="CDT34918.1"/>
    </source>
</evidence>
<keyword evidence="1 5" id="KW-0723">Serine/threonine-protein kinase</keyword>
<accession>A0A031WH16</accession>
<dbReference type="PANTHER" id="PTHR31756">
    <property type="entry name" value="PYRUVATE, PHOSPHATE DIKINASE REGULATORY PROTEIN 1, CHLOROPLASTIC"/>
    <property type="match status" value="1"/>
</dbReference>
<reference evidence="9" key="3">
    <citation type="submission" date="2021-06" db="EMBL/GenBank/DDBJ databases">
        <authorList>
            <consortium name="NCBI Pathogen Detection Project"/>
        </authorList>
    </citation>
    <scope>NUCLEOTIDE SEQUENCE</scope>
    <source>
        <strain evidence="9">HN1000</strain>
    </source>
</reference>
<reference evidence="6" key="1">
    <citation type="submission" date="2014-07" db="EMBL/GenBank/DDBJ databases">
        <authorList>
            <person name="Monot Marc"/>
        </authorList>
    </citation>
    <scope>NUCLEOTIDE SEQUENCE</scope>
    <source>
        <strain evidence="8">7032989</strain>
        <strain evidence="7">7032994</strain>
    </source>
</reference>